<accession>A0A6P5H2F5</accession>
<dbReference type="SUPFAM" id="SSF56112">
    <property type="entry name" value="Protein kinase-like (PK-like)"/>
    <property type="match status" value="1"/>
</dbReference>
<evidence type="ECO:0000256" key="16">
    <source>
        <dbReference type="ARBA" id="ARBA00023180"/>
    </source>
</evidence>
<dbReference type="FunFam" id="1.10.510.10:FF:000453">
    <property type="entry name" value="LRR receptor-like serine/threonine-protein kinase HSL2"/>
    <property type="match status" value="1"/>
</dbReference>
<dbReference type="PANTHER" id="PTHR45974:SF266">
    <property type="entry name" value="LEUCINE-RICH REPEAT RECEPTOR PROTEIN KINASE HPCA1"/>
    <property type="match status" value="1"/>
</dbReference>
<evidence type="ECO:0000256" key="3">
    <source>
        <dbReference type="ARBA" id="ARBA00012513"/>
    </source>
</evidence>
<evidence type="ECO:0000256" key="1">
    <source>
        <dbReference type="ARBA" id="ARBA00004162"/>
    </source>
</evidence>
<name>A0A6P5H2F5_ANACO</name>
<protein>
    <recommendedName>
        <fullName evidence="3">non-specific serine/threonine protein kinase</fullName>
        <ecNumber evidence="3">2.7.11.1</ecNumber>
    </recommendedName>
</protein>
<dbReference type="Proteomes" id="UP000515123">
    <property type="component" value="Linkage group 21"/>
</dbReference>
<reference evidence="21" key="1">
    <citation type="journal article" date="2015" name="Nat. Genet.">
        <title>The pineapple genome and the evolution of CAM photosynthesis.</title>
        <authorList>
            <person name="Ming R."/>
            <person name="VanBuren R."/>
            <person name="Wai C.M."/>
            <person name="Tang H."/>
            <person name="Schatz M.C."/>
            <person name="Bowers J.E."/>
            <person name="Lyons E."/>
            <person name="Wang M.L."/>
            <person name="Chen J."/>
            <person name="Biggers E."/>
            <person name="Zhang J."/>
            <person name="Huang L."/>
            <person name="Zhang L."/>
            <person name="Miao W."/>
            <person name="Zhang J."/>
            <person name="Ye Z."/>
            <person name="Miao C."/>
            <person name="Lin Z."/>
            <person name="Wang H."/>
            <person name="Zhou H."/>
            <person name="Yim W.C."/>
            <person name="Priest H.D."/>
            <person name="Zheng C."/>
            <person name="Woodhouse M."/>
            <person name="Edger P.P."/>
            <person name="Guyot R."/>
            <person name="Guo H.B."/>
            <person name="Guo H."/>
            <person name="Zheng G."/>
            <person name="Singh R."/>
            <person name="Sharma A."/>
            <person name="Min X."/>
            <person name="Zheng Y."/>
            <person name="Lee H."/>
            <person name="Gurtowski J."/>
            <person name="Sedlazeck F.J."/>
            <person name="Harkess A."/>
            <person name="McKain M.R."/>
            <person name="Liao Z."/>
            <person name="Fang J."/>
            <person name="Liu J."/>
            <person name="Zhang X."/>
            <person name="Zhang Q."/>
            <person name="Hu W."/>
            <person name="Qin Y."/>
            <person name="Wang K."/>
            <person name="Chen L.Y."/>
            <person name="Shirley N."/>
            <person name="Lin Y.R."/>
            <person name="Liu L.Y."/>
            <person name="Hernandez A.G."/>
            <person name="Wright C.L."/>
            <person name="Bulone V."/>
            <person name="Tuskan G.A."/>
            <person name="Heath K."/>
            <person name="Zee F."/>
            <person name="Moore P.H."/>
            <person name="Sunkar R."/>
            <person name="Leebens-Mack J.H."/>
            <person name="Mockler T."/>
            <person name="Bennetzen J.L."/>
            <person name="Freeling M."/>
            <person name="Sankoff D."/>
            <person name="Paterson A.H."/>
            <person name="Zhu X."/>
            <person name="Yang X."/>
            <person name="Smith J.A."/>
            <person name="Cushman J.C."/>
            <person name="Paull R.E."/>
            <person name="Yu Q."/>
        </authorList>
    </citation>
    <scope>NUCLEOTIDE SEQUENCE [LARGE SCALE GENOMIC DNA]</scope>
    <source>
        <strain evidence="21">cv. F153</strain>
    </source>
</reference>
<sequence length="998" mass="109689">MSFSWYLELYSKIVLQFADGKIAQGRLIVNSIVFAAISFTSRIPAGSVRAKCYMEQGATPTDLSPAAETLPDEAIALTALAGNWNNQPHNWVGMDPCGSKWVGITCTNSHITMIVLSGAKLNGSLSGDIGNLPELEYLDLSFNKHLTGSIPPAIGNLMKLKGLILVSCNFVGTIPAELGNLPRLGMLSLYSNNLRGEIPATIGNLSKLVWLDITDNQISGLLPVSSRNNLNLGLDNLTFCQHFHFGKNNISGSLPAQIFNSNMRLIHLLIDSNNLTGSIPPTLGLANKLEALRLDKNRLTGSVPPNLNNLTSLSELHLSDNQLTGPLPNLTGMNQLTYLEMSNNPFDQSQVPPWFSTLPALTTLKLEFLKISGQLLPPVFAFPPLQSAYLKNNHFNGSLNLDAGYSSQLILIDLQNNDIDDASPGDYSKQLLLSGTPYCNRGGNSKFCGSQLPPSPPPFSTPFENCPTTNCPSDQEESPTCNCSYPFAGTLLFRFYSFSNMGNWTHFTAVEVNIDKQARQLFSIDSVSVQNPRLDGNSYLDVDIRIFPADKLRFNYSEIISLSNMFSNKSFVAPDGFGPYLFIPNPYVDFTVPPSPSSKSKRLPAIIGGTVASVVVVVVIAGLVIYAIQQRKEAKKAKELSLPFGSWDRSNSSNSIPPQLRGPRMFTFDDLKKFTNNFSEDNSIGSGGYGKVYRAALPDGTLLAVKRAQKESTQGAHEFKTEIEMLSRVHHRNLVSLIGFCFEQGEQMLVYEYIPNGNLKESLTGKSGIRLDWRRRLRIALGAARGLAYLHELADPSIVHRDIKSSNILLDHHLNAKVSDFGLSRQLSGDGKGHITTQVKGTMGYLDPEYYMTQQLTEKSDVYSFGILLLEILTARKPIDRGRYIVREVRNAMDKAKDFYGLHEFLDPVLGLGTKPPGFERFVDLAMSCVEESGDRRPSMSQVAKEIETIMQMAGMDPQAGSATTSDSFSSTSRPHPYNSDTAYDYSGGVFTQKVEPK</sequence>
<dbReference type="EC" id="2.7.11.1" evidence="3"/>
<keyword evidence="6" id="KW-0808">Transferase</keyword>
<keyword evidence="11" id="KW-0418">Kinase</keyword>
<dbReference type="FunFam" id="3.30.200.20:FF:000328">
    <property type="entry name" value="Leucine-rich repeat protein kinase family protein"/>
    <property type="match status" value="1"/>
</dbReference>
<evidence type="ECO:0000313" key="22">
    <source>
        <dbReference type="RefSeq" id="XP_020112058.1"/>
    </source>
</evidence>
<evidence type="ECO:0000256" key="17">
    <source>
        <dbReference type="PROSITE-ProRule" id="PRU10141"/>
    </source>
</evidence>
<evidence type="ECO:0000256" key="5">
    <source>
        <dbReference type="ARBA" id="ARBA00022614"/>
    </source>
</evidence>
<dbReference type="FunFam" id="3.80.10.10:FF:000363">
    <property type="entry name" value="Leucine-rich repeat family protein"/>
    <property type="match status" value="1"/>
</dbReference>
<organism evidence="21 22">
    <name type="scientific">Ananas comosus</name>
    <name type="common">Pineapple</name>
    <name type="synonym">Ananas ananas</name>
    <dbReference type="NCBI Taxonomy" id="4615"/>
    <lineage>
        <taxon>Eukaryota</taxon>
        <taxon>Viridiplantae</taxon>
        <taxon>Streptophyta</taxon>
        <taxon>Embryophyta</taxon>
        <taxon>Tracheophyta</taxon>
        <taxon>Spermatophyta</taxon>
        <taxon>Magnoliopsida</taxon>
        <taxon>Liliopsida</taxon>
        <taxon>Poales</taxon>
        <taxon>Bromeliaceae</taxon>
        <taxon>Bromelioideae</taxon>
        <taxon>Ananas</taxon>
    </lineage>
</organism>
<dbReference type="Pfam" id="PF07714">
    <property type="entry name" value="PK_Tyr_Ser-Thr"/>
    <property type="match status" value="1"/>
</dbReference>
<feature type="compositionally biased region" description="Low complexity" evidence="18">
    <location>
        <begin position="962"/>
        <end position="973"/>
    </location>
</feature>
<dbReference type="InterPro" id="IPR008271">
    <property type="entry name" value="Ser/Thr_kinase_AS"/>
</dbReference>
<evidence type="ECO:0000256" key="19">
    <source>
        <dbReference type="SAM" id="Phobius"/>
    </source>
</evidence>
<dbReference type="OrthoDB" id="2015206at2759"/>
<evidence type="ECO:0000256" key="18">
    <source>
        <dbReference type="SAM" id="MobiDB-lite"/>
    </source>
</evidence>
<dbReference type="PROSITE" id="PS50011">
    <property type="entry name" value="PROTEIN_KINASE_DOM"/>
    <property type="match status" value="1"/>
</dbReference>
<evidence type="ECO:0000256" key="10">
    <source>
        <dbReference type="ARBA" id="ARBA00022741"/>
    </source>
</evidence>
<dbReference type="FunFam" id="3.80.10.10:FF:000542">
    <property type="entry name" value="Leucine-rich repeat protein kinase family protein"/>
    <property type="match status" value="1"/>
</dbReference>
<keyword evidence="21" id="KW-1185">Reference proteome</keyword>
<feature type="region of interest" description="Disordered" evidence="18">
    <location>
        <begin position="957"/>
        <end position="998"/>
    </location>
</feature>
<keyword evidence="10 17" id="KW-0547">Nucleotide-binding</keyword>
<dbReference type="SUPFAM" id="SSF52058">
    <property type="entry name" value="L domain-like"/>
    <property type="match status" value="1"/>
</dbReference>
<keyword evidence="4" id="KW-0723">Serine/threonine-protein kinase</keyword>
<evidence type="ECO:0000256" key="13">
    <source>
        <dbReference type="ARBA" id="ARBA00022989"/>
    </source>
</evidence>
<dbReference type="GO" id="GO:0005886">
    <property type="term" value="C:plasma membrane"/>
    <property type="evidence" value="ECO:0007669"/>
    <property type="project" value="UniProtKB-SubCell"/>
</dbReference>
<keyword evidence="15" id="KW-0675">Receptor</keyword>
<dbReference type="InterPro" id="IPR000719">
    <property type="entry name" value="Prot_kinase_dom"/>
</dbReference>
<evidence type="ECO:0000256" key="6">
    <source>
        <dbReference type="ARBA" id="ARBA00022679"/>
    </source>
</evidence>
<evidence type="ECO:0000256" key="11">
    <source>
        <dbReference type="ARBA" id="ARBA00022777"/>
    </source>
</evidence>
<dbReference type="InterPro" id="IPR017441">
    <property type="entry name" value="Protein_kinase_ATP_BS"/>
</dbReference>
<keyword evidence="9" id="KW-0677">Repeat</keyword>
<dbReference type="InterPro" id="IPR032675">
    <property type="entry name" value="LRR_dom_sf"/>
</dbReference>
<dbReference type="RefSeq" id="XP_020112058.1">
    <property type="nucleotide sequence ID" value="XM_020256469.1"/>
</dbReference>
<proteinExistence type="predicted"/>
<dbReference type="GO" id="GO:0004674">
    <property type="term" value="F:protein serine/threonine kinase activity"/>
    <property type="evidence" value="ECO:0007669"/>
    <property type="project" value="UniProtKB-KW"/>
</dbReference>
<feature type="binding site" evidence="17">
    <location>
        <position position="706"/>
    </location>
    <ligand>
        <name>ATP</name>
        <dbReference type="ChEBI" id="CHEBI:30616"/>
    </ligand>
</feature>
<keyword evidence="16" id="KW-0325">Glycoprotein</keyword>
<reference evidence="22" key="2">
    <citation type="submission" date="2025-08" db="UniProtKB">
        <authorList>
            <consortium name="RefSeq"/>
        </authorList>
    </citation>
    <scope>IDENTIFICATION</scope>
    <source>
        <tissue evidence="22">Leaf</tissue>
    </source>
</reference>
<dbReference type="AlphaFoldDB" id="A0A6P5H2F5"/>
<evidence type="ECO:0000256" key="14">
    <source>
        <dbReference type="ARBA" id="ARBA00023136"/>
    </source>
</evidence>
<dbReference type="GO" id="GO:0005524">
    <property type="term" value="F:ATP binding"/>
    <property type="evidence" value="ECO:0007669"/>
    <property type="project" value="UniProtKB-UniRule"/>
</dbReference>
<evidence type="ECO:0000256" key="15">
    <source>
        <dbReference type="ARBA" id="ARBA00023170"/>
    </source>
</evidence>
<keyword evidence="12 17" id="KW-0067">ATP-binding</keyword>
<gene>
    <name evidence="22" type="primary">LOC109726705</name>
</gene>
<keyword evidence="13 19" id="KW-1133">Transmembrane helix</keyword>
<dbReference type="GeneID" id="109726705"/>
<dbReference type="Pfam" id="PF00560">
    <property type="entry name" value="LRR_1"/>
    <property type="match status" value="4"/>
</dbReference>
<evidence type="ECO:0000313" key="21">
    <source>
        <dbReference type="Proteomes" id="UP000515123"/>
    </source>
</evidence>
<evidence type="ECO:0000256" key="7">
    <source>
        <dbReference type="ARBA" id="ARBA00022692"/>
    </source>
</evidence>
<evidence type="ECO:0000256" key="8">
    <source>
        <dbReference type="ARBA" id="ARBA00022729"/>
    </source>
</evidence>
<dbReference type="Gene3D" id="3.80.10.10">
    <property type="entry name" value="Ribonuclease Inhibitor"/>
    <property type="match status" value="3"/>
</dbReference>
<keyword evidence="8" id="KW-0732">Signal</keyword>
<dbReference type="CDD" id="cd14066">
    <property type="entry name" value="STKc_IRAK"/>
    <property type="match status" value="1"/>
</dbReference>
<evidence type="ECO:0000256" key="2">
    <source>
        <dbReference type="ARBA" id="ARBA00004479"/>
    </source>
</evidence>
<dbReference type="InterPro" id="IPR001611">
    <property type="entry name" value="Leu-rich_rpt"/>
</dbReference>
<comment type="subcellular location">
    <subcellularLocation>
        <location evidence="1">Cell membrane</location>
        <topology evidence="1">Single-pass membrane protein</topology>
    </subcellularLocation>
    <subcellularLocation>
        <location evidence="2">Membrane</location>
        <topology evidence="2">Single-pass type I membrane protein</topology>
    </subcellularLocation>
</comment>
<feature type="domain" description="Protein kinase" evidence="20">
    <location>
        <begin position="678"/>
        <end position="951"/>
    </location>
</feature>
<evidence type="ECO:0000259" key="20">
    <source>
        <dbReference type="PROSITE" id="PS50011"/>
    </source>
</evidence>
<keyword evidence="14 19" id="KW-0472">Membrane</keyword>
<keyword evidence="5" id="KW-0433">Leucine-rich repeat</keyword>
<evidence type="ECO:0000256" key="12">
    <source>
        <dbReference type="ARBA" id="ARBA00022840"/>
    </source>
</evidence>
<dbReference type="InterPro" id="IPR001245">
    <property type="entry name" value="Ser-Thr/Tyr_kinase_cat_dom"/>
</dbReference>
<evidence type="ECO:0000256" key="9">
    <source>
        <dbReference type="ARBA" id="ARBA00022737"/>
    </source>
</evidence>
<feature type="transmembrane region" description="Helical" evidence="19">
    <location>
        <begin position="603"/>
        <end position="628"/>
    </location>
</feature>
<keyword evidence="7 19" id="KW-0812">Transmembrane</keyword>
<dbReference type="InterPro" id="IPR011009">
    <property type="entry name" value="Kinase-like_dom_sf"/>
</dbReference>
<evidence type="ECO:0000256" key="4">
    <source>
        <dbReference type="ARBA" id="ARBA00022527"/>
    </source>
</evidence>
<dbReference type="PANTHER" id="PTHR45974">
    <property type="entry name" value="RECEPTOR-LIKE PROTEIN 55"/>
    <property type="match status" value="1"/>
</dbReference>
<dbReference type="Gene3D" id="3.30.200.20">
    <property type="entry name" value="Phosphorylase Kinase, domain 1"/>
    <property type="match status" value="1"/>
</dbReference>
<dbReference type="PROSITE" id="PS00107">
    <property type="entry name" value="PROTEIN_KINASE_ATP"/>
    <property type="match status" value="1"/>
</dbReference>
<dbReference type="SMART" id="SM00220">
    <property type="entry name" value="S_TKc"/>
    <property type="match status" value="1"/>
</dbReference>
<dbReference type="Gene3D" id="1.10.510.10">
    <property type="entry name" value="Transferase(Phosphotransferase) domain 1"/>
    <property type="match status" value="1"/>
</dbReference>
<dbReference type="PROSITE" id="PS00108">
    <property type="entry name" value="PROTEIN_KINASE_ST"/>
    <property type="match status" value="1"/>
</dbReference>